<gene>
    <name evidence="2" type="ORF">RUM43_013508</name>
</gene>
<feature type="compositionally biased region" description="Basic residues" evidence="1">
    <location>
        <begin position="339"/>
        <end position="355"/>
    </location>
</feature>
<sequence>MGDCEERFRRHNVPSEEEKWRKLFEVQQQTLVEFSKLMKGTETTGTITGPIIPEFNPEESTMEAEAWCTAADMCLHDKPASGARLLMLLKGYLKDEHQHGGLTSCFATLDTGKQAKDDETTSNNLLLKPNQLQRQAHSMDSTFYDNYLCFTPPTMRLPREQSRRSAESKESFEMELGFGAGVGGSQTSMALDLHECQVTLKVQDEAANKRSDTSRRHLLLRQKPVEDDNEDRYPRCACIPRFLYTPRPEDCTKINTRFPKNQHSFPRDDARIFYVEDHTRQVNLSSENIRMCDEKLRCLRKHLPYISPHRSLNFSYDCRVQKETGSECLVHTTKDSGRKKKYPLVRSNARRRKCSQKIEGSLSAEEQNSSLVKDKSNHTTRSASFSPTFPSNLCKSSSSSRNDSVIRSPSPVATSSTSQTATELSKEETLESVEDEIKVESQKMEKQPEEPS</sequence>
<organism evidence="2 3">
    <name type="scientific">Polyplax serrata</name>
    <name type="common">Common mouse louse</name>
    <dbReference type="NCBI Taxonomy" id="468196"/>
    <lineage>
        <taxon>Eukaryota</taxon>
        <taxon>Metazoa</taxon>
        <taxon>Ecdysozoa</taxon>
        <taxon>Arthropoda</taxon>
        <taxon>Hexapoda</taxon>
        <taxon>Insecta</taxon>
        <taxon>Pterygota</taxon>
        <taxon>Neoptera</taxon>
        <taxon>Paraneoptera</taxon>
        <taxon>Psocodea</taxon>
        <taxon>Troctomorpha</taxon>
        <taxon>Phthiraptera</taxon>
        <taxon>Anoplura</taxon>
        <taxon>Polyplacidae</taxon>
        <taxon>Polyplax</taxon>
    </lineage>
</organism>
<evidence type="ECO:0000313" key="3">
    <source>
        <dbReference type="Proteomes" id="UP001372834"/>
    </source>
</evidence>
<feature type="compositionally biased region" description="Low complexity" evidence="1">
    <location>
        <begin position="391"/>
        <end position="410"/>
    </location>
</feature>
<dbReference type="EMBL" id="JAWJWE010000007">
    <property type="protein sequence ID" value="KAK6632738.1"/>
    <property type="molecule type" value="Genomic_DNA"/>
</dbReference>
<dbReference type="Proteomes" id="UP001372834">
    <property type="component" value="Unassembled WGS sequence"/>
</dbReference>
<protein>
    <submittedName>
        <fullName evidence="2">Uncharacterized protein</fullName>
    </submittedName>
</protein>
<feature type="compositionally biased region" description="Basic and acidic residues" evidence="1">
    <location>
        <begin position="424"/>
        <end position="452"/>
    </location>
</feature>
<feature type="region of interest" description="Disordered" evidence="1">
    <location>
        <begin position="339"/>
        <end position="452"/>
    </location>
</feature>
<comment type="caution">
    <text evidence="2">The sequence shown here is derived from an EMBL/GenBank/DDBJ whole genome shotgun (WGS) entry which is preliminary data.</text>
</comment>
<feature type="compositionally biased region" description="Polar residues" evidence="1">
    <location>
        <begin position="411"/>
        <end position="423"/>
    </location>
</feature>
<feature type="compositionally biased region" description="Polar residues" evidence="1">
    <location>
        <begin position="379"/>
        <end position="390"/>
    </location>
</feature>
<reference evidence="2 3" key="1">
    <citation type="submission" date="2023-10" db="EMBL/GenBank/DDBJ databases">
        <title>Genomes of two closely related lineages of the louse Polyplax serrata with different host specificities.</title>
        <authorList>
            <person name="Martinu J."/>
            <person name="Tarabai H."/>
            <person name="Stefka J."/>
            <person name="Hypsa V."/>
        </authorList>
    </citation>
    <scope>NUCLEOTIDE SEQUENCE [LARGE SCALE GENOMIC DNA]</scope>
    <source>
        <strain evidence="2">HR10_N</strain>
    </source>
</reference>
<evidence type="ECO:0000256" key="1">
    <source>
        <dbReference type="SAM" id="MobiDB-lite"/>
    </source>
</evidence>
<name>A0AAN8P5L6_POLSC</name>
<accession>A0AAN8P5L6</accession>
<evidence type="ECO:0000313" key="2">
    <source>
        <dbReference type="EMBL" id="KAK6632738.1"/>
    </source>
</evidence>
<dbReference type="AlphaFoldDB" id="A0AAN8P5L6"/>
<proteinExistence type="predicted"/>